<evidence type="ECO:0000256" key="1">
    <source>
        <dbReference type="SAM" id="SignalP"/>
    </source>
</evidence>
<dbReference type="InterPro" id="IPR005565">
    <property type="entry name" value="Hemolysn_activator_HlyB_C"/>
</dbReference>
<feature type="chain" id="PRO_5016686794" evidence="1">
    <location>
        <begin position="29"/>
        <end position="599"/>
    </location>
</feature>
<name>A0A370WZV1_9GAMM</name>
<keyword evidence="1" id="KW-0732">Signal</keyword>
<reference evidence="3 4" key="1">
    <citation type="submission" date="2018-07" db="EMBL/GenBank/DDBJ databases">
        <title>Dyella monticola sp. nov. and Dyella psychrodurans sp. nov. isolated from monsoon evergreen broad-leaved forest soil of Dinghu Mountain, China.</title>
        <authorList>
            <person name="Gao Z."/>
            <person name="Qiu L."/>
        </authorList>
    </citation>
    <scope>NUCLEOTIDE SEQUENCE [LARGE SCALE GENOMIC DNA]</scope>
    <source>
        <strain evidence="3 4">4G-K06</strain>
    </source>
</reference>
<comment type="caution">
    <text evidence="3">The sequence shown here is derived from an EMBL/GenBank/DDBJ whole genome shotgun (WGS) entry which is preliminary data.</text>
</comment>
<dbReference type="InterPro" id="IPR051544">
    <property type="entry name" value="TPS_OM_transporter"/>
</dbReference>
<dbReference type="Gene3D" id="2.40.160.50">
    <property type="entry name" value="membrane protein fhac: a member of the omp85/tpsb transporter family"/>
    <property type="match status" value="1"/>
</dbReference>
<gene>
    <name evidence="3" type="ORF">DWU98_10605</name>
</gene>
<dbReference type="Pfam" id="PF03865">
    <property type="entry name" value="ShlB"/>
    <property type="match status" value="1"/>
</dbReference>
<dbReference type="PANTHER" id="PTHR34597">
    <property type="entry name" value="SLR1661 PROTEIN"/>
    <property type="match status" value="1"/>
</dbReference>
<dbReference type="GO" id="GO:0046819">
    <property type="term" value="P:protein secretion by the type V secretion system"/>
    <property type="evidence" value="ECO:0007669"/>
    <property type="project" value="TreeGrafter"/>
</dbReference>
<feature type="signal peptide" evidence="1">
    <location>
        <begin position="1"/>
        <end position="28"/>
    </location>
</feature>
<sequence length="599" mass="63546">MKSSFRMKPLKIGWASVSLLTLIRAGHAGESAVPGQLVVPGVSSGVLLQHYQGVLAPDANAPVGARGEHKPTMAQRAEQGRTLRVMVKHFVLSEPLPGPAAAKAQQIFTAFEGRQLGSADVVRVRNLLNAMLSREMDALTYARLPQQDISDGIVHFEIERGRIGRLELNNRSRVSNSVVSHYLPSNDVGERRNLDALAQMNRRLSALPGIGQAAVSLAPGDEPGTTNVTANITPASPIEGVLLANNSGAPSSGANMVGAQVALNSPLGIGDRLQSTLFYAPPGAQNAVGQGGHTSFAALSYDAPVGYRGTRGGVQYNRVDYTQGGPGDLRELFDGHGSADGIRTYVSHPLLARDDANVTMGASLEHKNLKDSFFGVMSRRRLWTGGASVSGFKAGQLAARPNVVRFDAELKAGQVQVLDVGINDDAAGDLSRSLISRRFAKLSVGGEYLQLIRPGLTFSLKGNAQFSLPRHHLDPSEQMSLGGAQGVRGYDSGLSTVDQGALMSTTLTQALEPIPGLSMSVFYDRGNGQISRSNIAAGGCGCTIPDNLMTVQAAGVGLDYHYGSKFSVSVVYARQIGAVPENQYQRRRAQTWVNAKLAF</sequence>
<feature type="domain" description="Haemolysin activator HlyB C-terminal" evidence="2">
    <location>
        <begin position="224"/>
        <end position="533"/>
    </location>
</feature>
<accession>A0A370WZV1</accession>
<organism evidence="3 4">
    <name type="scientific">Dyella monticola</name>
    <dbReference type="NCBI Taxonomy" id="1927958"/>
    <lineage>
        <taxon>Bacteria</taxon>
        <taxon>Pseudomonadati</taxon>
        <taxon>Pseudomonadota</taxon>
        <taxon>Gammaproteobacteria</taxon>
        <taxon>Lysobacterales</taxon>
        <taxon>Rhodanobacteraceae</taxon>
        <taxon>Dyella</taxon>
    </lineage>
</organism>
<evidence type="ECO:0000259" key="2">
    <source>
        <dbReference type="Pfam" id="PF03865"/>
    </source>
</evidence>
<proteinExistence type="predicted"/>
<evidence type="ECO:0000313" key="4">
    <source>
        <dbReference type="Proteomes" id="UP000254258"/>
    </source>
</evidence>
<dbReference type="GO" id="GO:0008320">
    <property type="term" value="F:protein transmembrane transporter activity"/>
    <property type="evidence" value="ECO:0007669"/>
    <property type="project" value="TreeGrafter"/>
</dbReference>
<protein>
    <submittedName>
        <fullName evidence="3">ShlB/FhaC/HecB family hemolysin secretion/activation protein</fullName>
    </submittedName>
</protein>
<dbReference type="PANTHER" id="PTHR34597:SF1">
    <property type="entry name" value="HEME_HEMOPEXIN TRANSPORTER PROTEIN HUXB"/>
    <property type="match status" value="1"/>
</dbReference>
<dbReference type="EMBL" id="QRBE01000005">
    <property type="protein sequence ID" value="RDS81669.1"/>
    <property type="molecule type" value="Genomic_DNA"/>
</dbReference>
<keyword evidence="4" id="KW-1185">Reference proteome</keyword>
<dbReference type="Proteomes" id="UP000254258">
    <property type="component" value="Unassembled WGS sequence"/>
</dbReference>
<dbReference type="AlphaFoldDB" id="A0A370WZV1"/>
<evidence type="ECO:0000313" key="3">
    <source>
        <dbReference type="EMBL" id="RDS81669.1"/>
    </source>
</evidence>
<dbReference type="GO" id="GO:0098046">
    <property type="term" value="C:type V protein secretion system complex"/>
    <property type="evidence" value="ECO:0007669"/>
    <property type="project" value="TreeGrafter"/>
</dbReference>